<keyword evidence="9" id="KW-0460">Magnesium</keyword>
<evidence type="ECO:0000256" key="12">
    <source>
        <dbReference type="ARBA" id="ARBA00053449"/>
    </source>
</evidence>
<dbReference type="NCBIfam" id="TIGR01496">
    <property type="entry name" value="DHPS"/>
    <property type="match status" value="1"/>
</dbReference>
<evidence type="ECO:0000256" key="9">
    <source>
        <dbReference type="ARBA" id="ARBA00022842"/>
    </source>
</evidence>
<dbReference type="EMBL" id="LZRT01000107">
    <property type="protein sequence ID" value="OUM85334.1"/>
    <property type="molecule type" value="Genomic_DNA"/>
</dbReference>
<dbReference type="PANTHER" id="PTHR20941">
    <property type="entry name" value="FOLATE SYNTHESIS PROTEINS"/>
    <property type="match status" value="1"/>
</dbReference>
<dbReference type="InterPro" id="IPR000489">
    <property type="entry name" value="Pterin-binding_dom"/>
</dbReference>
<dbReference type="EC" id="2.5.1.15" evidence="5"/>
<evidence type="ECO:0000256" key="11">
    <source>
        <dbReference type="ARBA" id="ARBA00030193"/>
    </source>
</evidence>
<evidence type="ECO:0000256" key="2">
    <source>
        <dbReference type="ARBA" id="ARBA00001946"/>
    </source>
</evidence>
<evidence type="ECO:0000259" key="13">
    <source>
        <dbReference type="PROSITE" id="PS50972"/>
    </source>
</evidence>
<comment type="cofactor">
    <cofactor evidence="2">
        <name>Mg(2+)</name>
        <dbReference type="ChEBI" id="CHEBI:18420"/>
    </cofactor>
</comment>
<feature type="domain" description="Pterin-binding" evidence="13">
    <location>
        <begin position="134"/>
        <end position="382"/>
    </location>
</feature>
<evidence type="ECO:0000256" key="8">
    <source>
        <dbReference type="ARBA" id="ARBA00022723"/>
    </source>
</evidence>
<keyword evidence="8" id="KW-0479">Metal-binding</keyword>
<dbReference type="PANTHER" id="PTHR20941:SF1">
    <property type="entry name" value="FOLIC ACID SYNTHESIS PROTEIN FOL1"/>
    <property type="match status" value="1"/>
</dbReference>
<comment type="pathway">
    <text evidence="3">Cofactor biosynthesis; tetrahydrofolate biosynthesis; 7,8-dihydrofolate from 2-amino-4-hydroxy-6-hydroxymethyl-7,8-dihydropteridine diphosphate and 4-aminobenzoate: step 1/2.</text>
</comment>
<dbReference type="Proteomes" id="UP000196475">
    <property type="component" value="Unassembled WGS sequence"/>
</dbReference>
<comment type="catalytic activity">
    <reaction evidence="1">
        <text>(7,8-dihydropterin-6-yl)methyl diphosphate + 4-aminobenzoate = 7,8-dihydropteroate + diphosphate</text>
        <dbReference type="Rhea" id="RHEA:19949"/>
        <dbReference type="ChEBI" id="CHEBI:17836"/>
        <dbReference type="ChEBI" id="CHEBI:17839"/>
        <dbReference type="ChEBI" id="CHEBI:33019"/>
        <dbReference type="ChEBI" id="CHEBI:72950"/>
        <dbReference type="EC" id="2.5.1.15"/>
    </reaction>
</comment>
<comment type="function">
    <text evidence="12">Catalyzes the condensation of para-aminobenzoate (pABA) with 6-hydroxymethyl-7,8-dihydropterin diphosphate (DHPt-PP) to form 7,8-dihydropteroate (H2Pte), the immediate precursor of folate derivatives.</text>
</comment>
<protein>
    <recommendedName>
        <fullName evidence="6">Dihydropteroate synthase</fullName>
        <ecNumber evidence="5">2.5.1.15</ecNumber>
    </recommendedName>
    <alternativeName>
        <fullName evidence="11">Dihydropteroate pyrophosphorylase</fullName>
    </alternativeName>
</protein>
<organism evidence="14 15">
    <name type="scientific">Bacillus thermozeamaize</name>
    <dbReference type="NCBI Taxonomy" id="230954"/>
    <lineage>
        <taxon>Bacteria</taxon>
        <taxon>Bacillati</taxon>
        <taxon>Bacillota</taxon>
        <taxon>Bacilli</taxon>
        <taxon>Bacillales</taxon>
        <taxon>Bacillaceae</taxon>
        <taxon>Bacillus</taxon>
    </lineage>
</organism>
<evidence type="ECO:0000256" key="6">
    <source>
        <dbReference type="ARBA" id="ARBA00016919"/>
    </source>
</evidence>
<dbReference type="GO" id="GO:0005829">
    <property type="term" value="C:cytosol"/>
    <property type="evidence" value="ECO:0007669"/>
    <property type="project" value="TreeGrafter"/>
</dbReference>
<sequence>MQFDHPARLEEEMLALGADHAGIRLMMPKGEFLHIKVHQVSLKAANVLKQEMLALGGEAVLHKEVSMLTKETSDLLLMGTRKQFDRLTRKLKAQPFGLKKVAEELEWVLRGLDRSRGAQRIRGKGWELDCGKKTLVMGILNVTPDSFSDGGKWIDPDKAVEHAQAMVDDGADLIDVGGESTRPGHTPISAEEEIRRVEPVIRKLKARLDVPISIDTYKSEVATRAIAAGADVINDIWGFRRDPAMARVAAEAGVPVILMHNRPADRVAYRDVMGEIIQDLRVSLEIAKQAGVKEEQIILDPGIGFGKHLEHNLETMRRLDELVALGYPVLIGTSRKSMIGNTLQLPVDDRLEGTAATVALAIAKGCQIVRVHDVKEMVRVCRMMDAMLRS</sequence>
<dbReference type="PROSITE" id="PS00793">
    <property type="entry name" value="DHPS_2"/>
    <property type="match status" value="1"/>
</dbReference>
<dbReference type="AlphaFoldDB" id="A0A1Y3PDT5"/>
<evidence type="ECO:0000256" key="3">
    <source>
        <dbReference type="ARBA" id="ARBA00004763"/>
    </source>
</evidence>
<dbReference type="Pfam" id="PF00809">
    <property type="entry name" value="Pterin_bind"/>
    <property type="match status" value="1"/>
</dbReference>
<dbReference type="GO" id="GO:0004156">
    <property type="term" value="F:dihydropteroate synthase activity"/>
    <property type="evidence" value="ECO:0007669"/>
    <property type="project" value="UniProtKB-EC"/>
</dbReference>
<dbReference type="GO" id="GO:0046872">
    <property type="term" value="F:metal ion binding"/>
    <property type="evidence" value="ECO:0007669"/>
    <property type="project" value="UniProtKB-KW"/>
</dbReference>
<dbReference type="InterPro" id="IPR006390">
    <property type="entry name" value="DHP_synth_dom"/>
</dbReference>
<evidence type="ECO:0000313" key="14">
    <source>
        <dbReference type="EMBL" id="OUM85334.1"/>
    </source>
</evidence>
<dbReference type="PROSITE" id="PS00792">
    <property type="entry name" value="DHPS_1"/>
    <property type="match status" value="1"/>
</dbReference>
<dbReference type="GO" id="GO:0046656">
    <property type="term" value="P:folic acid biosynthetic process"/>
    <property type="evidence" value="ECO:0007669"/>
    <property type="project" value="UniProtKB-KW"/>
</dbReference>
<keyword evidence="10" id="KW-0289">Folate biosynthesis</keyword>
<proteinExistence type="inferred from homology"/>
<dbReference type="InterPro" id="IPR045031">
    <property type="entry name" value="DHP_synth-like"/>
</dbReference>
<dbReference type="PROSITE" id="PS50972">
    <property type="entry name" value="PTERIN_BINDING"/>
    <property type="match status" value="1"/>
</dbReference>
<dbReference type="Gene3D" id="3.20.20.20">
    <property type="entry name" value="Dihydropteroate synthase-like"/>
    <property type="match status" value="1"/>
</dbReference>
<comment type="similarity">
    <text evidence="4">Belongs to the DHPS family.</text>
</comment>
<accession>A0A1Y3PDT5</accession>
<evidence type="ECO:0000313" key="15">
    <source>
        <dbReference type="Proteomes" id="UP000196475"/>
    </source>
</evidence>
<dbReference type="CDD" id="cd00739">
    <property type="entry name" value="DHPS"/>
    <property type="match status" value="1"/>
</dbReference>
<dbReference type="InterPro" id="IPR011005">
    <property type="entry name" value="Dihydropteroate_synth-like_sf"/>
</dbReference>
<evidence type="ECO:0000256" key="1">
    <source>
        <dbReference type="ARBA" id="ARBA00000012"/>
    </source>
</evidence>
<dbReference type="GO" id="GO:0046654">
    <property type="term" value="P:tetrahydrofolate biosynthetic process"/>
    <property type="evidence" value="ECO:0007669"/>
    <property type="project" value="UniProtKB-UniPathway"/>
</dbReference>
<evidence type="ECO:0000256" key="5">
    <source>
        <dbReference type="ARBA" id="ARBA00012458"/>
    </source>
</evidence>
<evidence type="ECO:0000256" key="10">
    <source>
        <dbReference type="ARBA" id="ARBA00022909"/>
    </source>
</evidence>
<gene>
    <name evidence="14" type="ORF">BAA01_14680</name>
</gene>
<name>A0A1Y3PDT5_9BACI</name>
<dbReference type="SUPFAM" id="SSF51717">
    <property type="entry name" value="Dihydropteroate synthetase-like"/>
    <property type="match status" value="1"/>
</dbReference>
<dbReference type="FunFam" id="3.20.20.20:FF:000006">
    <property type="entry name" value="Dihydropteroate synthase"/>
    <property type="match status" value="1"/>
</dbReference>
<evidence type="ECO:0000256" key="7">
    <source>
        <dbReference type="ARBA" id="ARBA00022679"/>
    </source>
</evidence>
<comment type="caution">
    <text evidence="14">The sequence shown here is derived from an EMBL/GenBank/DDBJ whole genome shotgun (WGS) entry which is preliminary data.</text>
</comment>
<evidence type="ECO:0000256" key="4">
    <source>
        <dbReference type="ARBA" id="ARBA00009503"/>
    </source>
</evidence>
<keyword evidence="7" id="KW-0808">Transferase</keyword>
<reference evidence="15" key="1">
    <citation type="submission" date="2016-06" db="EMBL/GenBank/DDBJ databases">
        <authorList>
            <person name="Nascimento L."/>
            <person name="Pereira R.V."/>
            <person name="Martins L.F."/>
            <person name="Quaggio R.B."/>
            <person name="Silva A.M."/>
            <person name="Setubal J.C."/>
        </authorList>
    </citation>
    <scope>NUCLEOTIDE SEQUENCE [LARGE SCALE GENOMIC DNA]</scope>
</reference>
<dbReference type="UniPathway" id="UPA00077">
    <property type="reaction ID" value="UER00156"/>
</dbReference>